<dbReference type="OMA" id="TFSKQQY"/>
<dbReference type="OrthoDB" id="411535at2759"/>
<feature type="transmembrane region" description="Helical" evidence="1">
    <location>
        <begin position="63"/>
        <end position="89"/>
    </location>
</feature>
<dbReference type="STRING" id="684364.F4P4Q0"/>
<gene>
    <name evidence="2" type="ORF">BATDEDRAFT_35206</name>
</gene>
<dbReference type="InParanoid" id="F4P4Q0"/>
<dbReference type="HOGENOM" id="CLU_101161_0_1_1"/>
<dbReference type="EMBL" id="GL882885">
    <property type="protein sequence ID" value="EGF79874.1"/>
    <property type="molecule type" value="Genomic_DNA"/>
</dbReference>
<reference evidence="2 3" key="1">
    <citation type="submission" date="2009-12" db="EMBL/GenBank/DDBJ databases">
        <title>The draft genome of Batrachochytrium dendrobatidis.</title>
        <authorList>
            <consortium name="US DOE Joint Genome Institute (JGI-PGF)"/>
            <person name="Kuo A."/>
            <person name="Salamov A."/>
            <person name="Schmutz J."/>
            <person name="Lucas S."/>
            <person name="Pitluck S."/>
            <person name="Rosenblum E."/>
            <person name="Stajich J."/>
            <person name="Eisen M."/>
            <person name="Grigoriev I.V."/>
        </authorList>
    </citation>
    <scope>NUCLEOTIDE SEQUENCE [LARGE SCALE GENOMIC DNA]</scope>
    <source>
        <strain evidence="3">JAM81 / FGSC 10211</strain>
    </source>
</reference>
<dbReference type="GeneID" id="18240688"/>
<sequence>MGLAAFHLTVFIWILISRSRQITLILTVMILGVMALLSEPINALANSHYLLFSKQNYFDKSGIFVVTMFALPILVNILVALAFIVVYTLKLMVQAKRSQLRQHILSKADKDK</sequence>
<dbReference type="Proteomes" id="UP000007241">
    <property type="component" value="Unassembled WGS sequence"/>
</dbReference>
<keyword evidence="1" id="KW-0812">Transmembrane</keyword>
<protein>
    <submittedName>
        <fullName evidence="2">Uncharacterized protein</fullName>
    </submittedName>
</protein>
<dbReference type="Pfam" id="PF14770">
    <property type="entry name" value="TMEM18"/>
    <property type="match status" value="1"/>
</dbReference>
<proteinExistence type="predicted"/>
<evidence type="ECO:0000313" key="2">
    <source>
        <dbReference type="EMBL" id="EGF79874.1"/>
    </source>
</evidence>
<keyword evidence="1" id="KW-1133">Transmembrane helix</keyword>
<keyword evidence="3" id="KW-1185">Reference proteome</keyword>
<name>F4P4Q0_BATDJ</name>
<evidence type="ECO:0000256" key="1">
    <source>
        <dbReference type="SAM" id="Phobius"/>
    </source>
</evidence>
<feature type="transmembrane region" description="Helical" evidence="1">
    <location>
        <begin position="22"/>
        <end position="43"/>
    </location>
</feature>
<organism evidence="2 3">
    <name type="scientific">Batrachochytrium dendrobatidis (strain JAM81 / FGSC 10211)</name>
    <name type="common">Frog chytrid fungus</name>
    <dbReference type="NCBI Taxonomy" id="684364"/>
    <lineage>
        <taxon>Eukaryota</taxon>
        <taxon>Fungi</taxon>
        <taxon>Fungi incertae sedis</taxon>
        <taxon>Chytridiomycota</taxon>
        <taxon>Chytridiomycota incertae sedis</taxon>
        <taxon>Chytridiomycetes</taxon>
        <taxon>Rhizophydiales</taxon>
        <taxon>Rhizophydiales incertae sedis</taxon>
        <taxon>Batrachochytrium</taxon>
    </lineage>
</organism>
<keyword evidence="1" id="KW-0472">Membrane</keyword>
<evidence type="ECO:0000313" key="3">
    <source>
        <dbReference type="Proteomes" id="UP000007241"/>
    </source>
</evidence>
<dbReference type="AlphaFoldDB" id="F4P4Q0"/>
<dbReference type="RefSeq" id="XP_006679537.1">
    <property type="nucleotide sequence ID" value="XM_006679474.1"/>
</dbReference>
<dbReference type="InterPro" id="IPR026721">
    <property type="entry name" value="TMEM18"/>
</dbReference>
<accession>F4P4Q0</accession>
<dbReference type="GO" id="GO:0031965">
    <property type="term" value="C:nuclear membrane"/>
    <property type="evidence" value="ECO:0000318"/>
    <property type="project" value="GO_Central"/>
</dbReference>